<reference evidence="1" key="1">
    <citation type="submission" date="2020-03" db="EMBL/GenBank/DDBJ databases">
        <authorList>
            <person name="Jeon J.H."/>
            <person name="Choi S.-Y."/>
            <person name="Choi E.-S."/>
            <person name="Shin Y.-W."/>
            <person name="Pyo S."/>
            <person name="Choi C."/>
            <person name="Kim D.-W."/>
            <person name="Kang B.H."/>
            <person name="Rhie G.-E."/>
        </authorList>
    </citation>
    <scope>NUCLEOTIDE SEQUENCE</scope>
    <source>
        <strain evidence="1">CB-27</strain>
    </source>
</reference>
<proteinExistence type="predicted"/>
<sequence length="47" mass="5559">MKLSTNKKVNIAADSPSEIERINRINTSVRSRNIAVRIFKKEYLYYK</sequence>
<name>A0A6M3SNM3_CLOBO</name>
<evidence type="ECO:0000313" key="1">
    <source>
        <dbReference type="EMBL" id="QJD46448.1"/>
    </source>
</evidence>
<protein>
    <submittedName>
        <fullName evidence="1">Uncharacterized protein</fullName>
    </submittedName>
</protein>
<dbReference type="EMBL" id="MT199282">
    <property type="protein sequence ID" value="QJD46448.1"/>
    <property type="molecule type" value="Genomic_DNA"/>
</dbReference>
<gene>
    <name evidence="1" type="ORF">KBGNLJAA_00048</name>
</gene>
<dbReference type="RefSeq" id="WP_236883816.1">
    <property type="nucleotide sequence ID" value="NZ_CP013246.1"/>
</dbReference>
<organism evidence="1">
    <name type="scientific">Clostridium botulinum</name>
    <dbReference type="NCBI Taxonomy" id="1491"/>
    <lineage>
        <taxon>Bacteria</taxon>
        <taxon>Bacillati</taxon>
        <taxon>Bacillota</taxon>
        <taxon>Clostridia</taxon>
        <taxon>Eubacteriales</taxon>
        <taxon>Clostridiaceae</taxon>
        <taxon>Clostridium</taxon>
    </lineage>
</organism>
<accession>A0A6M3SNM3</accession>
<dbReference type="AlphaFoldDB" id="A0A6M3SNM3"/>